<keyword evidence="3" id="KW-1185">Reference proteome</keyword>
<dbReference type="InterPro" id="IPR006527">
    <property type="entry name" value="F-box-assoc_dom_typ1"/>
</dbReference>
<feature type="non-terminal residue" evidence="2">
    <location>
        <position position="362"/>
    </location>
</feature>
<feature type="domain" description="F-box" evidence="1">
    <location>
        <begin position="1"/>
        <end position="43"/>
    </location>
</feature>
<dbReference type="PANTHER" id="PTHR31672:SF13">
    <property type="entry name" value="F-BOX PROTEIN CPR30-LIKE"/>
    <property type="match status" value="1"/>
</dbReference>
<dbReference type="InterPro" id="IPR017451">
    <property type="entry name" value="F-box-assoc_interact_dom"/>
</dbReference>
<dbReference type="NCBIfam" id="TIGR01640">
    <property type="entry name" value="F_box_assoc_1"/>
    <property type="match status" value="1"/>
</dbReference>
<dbReference type="SMART" id="SM00256">
    <property type="entry name" value="FBOX"/>
    <property type="match status" value="1"/>
</dbReference>
<dbReference type="EMBL" id="KI630827">
    <property type="protein sequence ID" value="EYU32640.1"/>
    <property type="molecule type" value="Genomic_DNA"/>
</dbReference>
<dbReference type="CDD" id="cd22157">
    <property type="entry name" value="F-box_AtFBW1-like"/>
    <property type="match status" value="1"/>
</dbReference>
<dbReference type="InterPro" id="IPR050796">
    <property type="entry name" value="SCF_F-box_component"/>
</dbReference>
<dbReference type="InterPro" id="IPR001810">
    <property type="entry name" value="F-box_dom"/>
</dbReference>
<evidence type="ECO:0000259" key="1">
    <source>
        <dbReference type="PROSITE" id="PS50181"/>
    </source>
</evidence>
<proteinExistence type="predicted"/>
<dbReference type="AlphaFoldDB" id="A0A022R1F0"/>
<protein>
    <recommendedName>
        <fullName evidence="1">F-box domain-containing protein</fullName>
    </recommendedName>
</protein>
<dbReference type="PANTHER" id="PTHR31672">
    <property type="entry name" value="BNACNNG10540D PROTEIN"/>
    <property type="match status" value="1"/>
</dbReference>
<reference evidence="2 3" key="1">
    <citation type="journal article" date="2013" name="Proc. Natl. Acad. Sci. U.S.A.">
        <title>Fine-scale variation in meiotic recombination in Mimulus inferred from population shotgun sequencing.</title>
        <authorList>
            <person name="Hellsten U."/>
            <person name="Wright K.M."/>
            <person name="Jenkins J."/>
            <person name="Shu S."/>
            <person name="Yuan Y."/>
            <person name="Wessler S.R."/>
            <person name="Schmutz J."/>
            <person name="Willis J.H."/>
            <person name="Rokhsar D.S."/>
        </authorList>
    </citation>
    <scope>NUCLEOTIDE SEQUENCE [LARGE SCALE GENOMIC DNA]</scope>
    <source>
        <strain evidence="3">cv. DUN x IM62</strain>
    </source>
</reference>
<dbReference type="SUPFAM" id="SSF81383">
    <property type="entry name" value="F-box domain"/>
    <property type="match status" value="1"/>
</dbReference>
<dbReference type="eggNOG" id="ENOG502QUVH">
    <property type="taxonomic scope" value="Eukaryota"/>
</dbReference>
<accession>A0A022R1F0</accession>
<dbReference type="Pfam" id="PF00646">
    <property type="entry name" value="F-box"/>
    <property type="match status" value="1"/>
</dbReference>
<dbReference type="Proteomes" id="UP000030748">
    <property type="component" value="Unassembled WGS sequence"/>
</dbReference>
<name>A0A022R1F0_ERYGU</name>
<sequence length="362" mass="40625">MNLPEEIIYKILPNLPVKSLLRFKCVSKQWRSIISSKEFIKEHLKKASTNPNCTHHMITMKFKHRYLQGEQTRSYSLPYLLEGTTAVIDAHIPRRESNRCHLRIWGSCDGIALITSNAEGMIFLLNVATTKSNEIPASNPKERYLGDHIVYGLGYDESTDDYKVVCIDDVTNPKSYTTQIYSCKSLSWKKVENFKKGLVPLDDPGKFVSGKLHWLAEAAAEAAAARVEYGGGGGGDLDIVSIDLAEEKYKIVPKPENFSTSIPYQTMLGDLGGYLSLVSYAPMLDTYVWVMKKYGVRESWTKIWTLSDFADPKTYVRGAMPLFLKSNGDILVTFGPCVDLCNGKNKLHESRAAAIDDLFRAV</sequence>
<evidence type="ECO:0000313" key="3">
    <source>
        <dbReference type="Proteomes" id="UP000030748"/>
    </source>
</evidence>
<dbReference type="STRING" id="4155.A0A022R1F0"/>
<dbReference type="InterPro" id="IPR036047">
    <property type="entry name" value="F-box-like_dom_sf"/>
</dbReference>
<dbReference type="PROSITE" id="PS50181">
    <property type="entry name" value="FBOX"/>
    <property type="match status" value="1"/>
</dbReference>
<organism evidence="2 3">
    <name type="scientific">Erythranthe guttata</name>
    <name type="common">Yellow monkey flower</name>
    <name type="synonym">Mimulus guttatus</name>
    <dbReference type="NCBI Taxonomy" id="4155"/>
    <lineage>
        <taxon>Eukaryota</taxon>
        <taxon>Viridiplantae</taxon>
        <taxon>Streptophyta</taxon>
        <taxon>Embryophyta</taxon>
        <taxon>Tracheophyta</taxon>
        <taxon>Spermatophyta</taxon>
        <taxon>Magnoliopsida</taxon>
        <taxon>eudicotyledons</taxon>
        <taxon>Gunneridae</taxon>
        <taxon>Pentapetalae</taxon>
        <taxon>asterids</taxon>
        <taxon>lamiids</taxon>
        <taxon>Lamiales</taxon>
        <taxon>Phrymaceae</taxon>
        <taxon>Erythranthe</taxon>
    </lineage>
</organism>
<dbReference type="Pfam" id="PF07734">
    <property type="entry name" value="FBA_1"/>
    <property type="match status" value="1"/>
</dbReference>
<dbReference type="Gene3D" id="1.20.1280.50">
    <property type="match status" value="1"/>
</dbReference>
<gene>
    <name evidence="2" type="ORF">MIMGU_mgv1a023940mg</name>
</gene>
<evidence type="ECO:0000313" key="2">
    <source>
        <dbReference type="EMBL" id="EYU32640.1"/>
    </source>
</evidence>